<dbReference type="AlphaFoldDB" id="A0A382XGH4"/>
<evidence type="ECO:0000313" key="1">
    <source>
        <dbReference type="EMBL" id="SVD69940.1"/>
    </source>
</evidence>
<gene>
    <name evidence="1" type="ORF">METZ01_LOCUS422794</name>
</gene>
<name>A0A382XGH4_9ZZZZ</name>
<proteinExistence type="predicted"/>
<sequence length="33" mass="3678">MATASGYRRALVELRLIPPARCHYVLNHADSVP</sequence>
<accession>A0A382XGH4</accession>
<organism evidence="1">
    <name type="scientific">marine metagenome</name>
    <dbReference type="NCBI Taxonomy" id="408172"/>
    <lineage>
        <taxon>unclassified sequences</taxon>
        <taxon>metagenomes</taxon>
        <taxon>ecological metagenomes</taxon>
    </lineage>
</organism>
<reference evidence="1" key="1">
    <citation type="submission" date="2018-05" db="EMBL/GenBank/DDBJ databases">
        <authorList>
            <person name="Lanie J.A."/>
            <person name="Ng W.-L."/>
            <person name="Kazmierczak K.M."/>
            <person name="Andrzejewski T.M."/>
            <person name="Davidsen T.M."/>
            <person name="Wayne K.J."/>
            <person name="Tettelin H."/>
            <person name="Glass J.I."/>
            <person name="Rusch D."/>
            <person name="Podicherti R."/>
            <person name="Tsui H.-C.T."/>
            <person name="Winkler M.E."/>
        </authorList>
    </citation>
    <scope>NUCLEOTIDE SEQUENCE</scope>
</reference>
<dbReference type="EMBL" id="UINC01167428">
    <property type="protein sequence ID" value="SVD69940.1"/>
    <property type="molecule type" value="Genomic_DNA"/>
</dbReference>
<feature type="non-terminal residue" evidence="1">
    <location>
        <position position="33"/>
    </location>
</feature>
<protein>
    <submittedName>
        <fullName evidence="1">Uncharacterized protein</fullName>
    </submittedName>
</protein>